<dbReference type="Proteomes" id="UP000076078">
    <property type="component" value="Unassembled WGS sequence"/>
</dbReference>
<dbReference type="AlphaFoldDB" id="A0A151Z9H9"/>
<dbReference type="FunCoup" id="A0A151Z9H9">
    <property type="interactions" value="772"/>
</dbReference>
<evidence type="ECO:0000256" key="2">
    <source>
        <dbReference type="ARBA" id="ARBA00005287"/>
    </source>
</evidence>
<reference evidence="4 5" key="1">
    <citation type="submission" date="2015-12" db="EMBL/GenBank/DDBJ databases">
        <title>Dictyostelia acquired genes for synthesis and detection of signals that induce cell-type specialization by lateral gene transfer from prokaryotes.</title>
        <authorList>
            <person name="Gloeckner G."/>
            <person name="Schaap P."/>
        </authorList>
    </citation>
    <scope>NUCLEOTIDE SEQUENCE [LARGE SCALE GENOMIC DNA]</scope>
    <source>
        <strain evidence="4 5">TK</strain>
    </source>
</reference>
<dbReference type="GO" id="GO:0005681">
    <property type="term" value="C:spliceosomal complex"/>
    <property type="evidence" value="ECO:0007669"/>
    <property type="project" value="TreeGrafter"/>
</dbReference>
<evidence type="ECO:0000313" key="4">
    <source>
        <dbReference type="EMBL" id="KYQ90610.1"/>
    </source>
</evidence>
<organism evidence="4 5">
    <name type="scientific">Tieghemostelium lacteum</name>
    <name type="common">Slime mold</name>
    <name type="synonym">Dictyostelium lacteum</name>
    <dbReference type="NCBI Taxonomy" id="361077"/>
    <lineage>
        <taxon>Eukaryota</taxon>
        <taxon>Amoebozoa</taxon>
        <taxon>Evosea</taxon>
        <taxon>Eumycetozoa</taxon>
        <taxon>Dictyostelia</taxon>
        <taxon>Dictyosteliales</taxon>
        <taxon>Raperosteliaceae</taxon>
        <taxon>Tieghemostelium</taxon>
    </lineage>
</organism>
<comment type="similarity">
    <text evidence="2">Belongs to the BUD31 (G10) family.</text>
</comment>
<dbReference type="EMBL" id="LODT01000037">
    <property type="protein sequence ID" value="KYQ90610.1"/>
    <property type="molecule type" value="Genomic_DNA"/>
</dbReference>
<proteinExistence type="inferred from homology"/>
<dbReference type="PANTHER" id="PTHR19411">
    <property type="entry name" value="PROTEIN BUD31-RELATED"/>
    <property type="match status" value="1"/>
</dbReference>
<dbReference type="InterPro" id="IPR001748">
    <property type="entry name" value="BUD31"/>
</dbReference>
<name>A0A151Z9H9_TIELA</name>
<dbReference type="STRING" id="361077.A0A151Z9H9"/>
<keyword evidence="3" id="KW-0539">Nucleus</keyword>
<evidence type="ECO:0000256" key="1">
    <source>
        <dbReference type="ARBA" id="ARBA00004123"/>
    </source>
</evidence>
<accession>A0A151Z9H9</accession>
<evidence type="ECO:0000313" key="5">
    <source>
        <dbReference type="Proteomes" id="UP000076078"/>
    </source>
</evidence>
<dbReference type="PANTHER" id="PTHR19411:SF0">
    <property type="entry name" value="PROTEIN BUD31 HOMOLOG"/>
    <property type="match status" value="1"/>
</dbReference>
<dbReference type="GO" id="GO:0000398">
    <property type="term" value="P:mRNA splicing, via spliceosome"/>
    <property type="evidence" value="ECO:0007669"/>
    <property type="project" value="TreeGrafter"/>
</dbReference>
<dbReference type="PRINTS" id="PR00322">
    <property type="entry name" value="G10"/>
</dbReference>
<dbReference type="Pfam" id="PF01125">
    <property type="entry name" value="BUD31"/>
    <property type="match status" value="1"/>
</dbReference>
<dbReference type="InParanoid" id="A0A151Z9H9"/>
<dbReference type="OrthoDB" id="277109at2759"/>
<comment type="subcellular location">
    <subcellularLocation>
        <location evidence="1">Nucleus</location>
    </subcellularLocation>
</comment>
<comment type="caution">
    <text evidence="4">The sequence shown here is derived from an EMBL/GenBank/DDBJ whole genome shotgun (WGS) entry which is preliminary data.</text>
</comment>
<sequence>MPRIKTGRKKEPEGFEVLKATLDEFEEKMIEAQNEPHEGKRKAETTWPILQIHHQRSRYIYEMYYKKGQISKEVYDYCLFEKYADANLIAKWKKSGYERLCCLKCIQKRDSQSTCICRVPKEKLDQKGDFECQACGCVGCASGD</sequence>
<evidence type="ECO:0000256" key="3">
    <source>
        <dbReference type="ARBA" id="ARBA00023242"/>
    </source>
</evidence>
<dbReference type="OMA" id="QWEVFQI"/>
<protein>
    <submittedName>
        <fullName evidence="4">Putative RNA splicing factor</fullName>
    </submittedName>
</protein>
<keyword evidence="5" id="KW-1185">Reference proteome</keyword>
<gene>
    <name evidence="4" type="ORF">DLAC_09238</name>
</gene>